<dbReference type="EMBL" id="JBHIRY010000033">
    <property type="protein sequence ID" value="MFB5763331.1"/>
    <property type="molecule type" value="Genomic_DNA"/>
</dbReference>
<proteinExistence type="predicted"/>
<keyword evidence="2" id="KW-1185">Reference proteome</keyword>
<organism evidence="1 2">
    <name type="scientific">Paenibacillus medicaginis</name>
    <dbReference type="NCBI Taxonomy" id="1470560"/>
    <lineage>
        <taxon>Bacteria</taxon>
        <taxon>Bacillati</taxon>
        <taxon>Bacillota</taxon>
        <taxon>Bacilli</taxon>
        <taxon>Bacillales</taxon>
        <taxon>Paenibacillaceae</taxon>
        <taxon>Paenibacillus</taxon>
    </lineage>
</organism>
<evidence type="ECO:0000313" key="1">
    <source>
        <dbReference type="EMBL" id="MFB5763331.1"/>
    </source>
</evidence>
<name>A0ABV5C7D0_9BACL</name>
<evidence type="ECO:0000313" key="2">
    <source>
        <dbReference type="Proteomes" id="UP001580430"/>
    </source>
</evidence>
<gene>
    <name evidence="1" type="ORF">ACE5LO_23425</name>
</gene>
<protein>
    <submittedName>
        <fullName evidence="1">Uncharacterized protein</fullName>
    </submittedName>
</protein>
<accession>A0ABV5C7D0</accession>
<dbReference type="RefSeq" id="WP_375522382.1">
    <property type="nucleotide sequence ID" value="NZ_JBHIRY010000033.1"/>
</dbReference>
<comment type="caution">
    <text evidence="1">The sequence shown here is derived from an EMBL/GenBank/DDBJ whole genome shotgun (WGS) entry which is preliminary data.</text>
</comment>
<dbReference type="Proteomes" id="UP001580430">
    <property type="component" value="Unassembled WGS sequence"/>
</dbReference>
<sequence length="45" mass="5005">MNYTKDSGLVKIWVSLVMTGTYKLEQVPNLYNLKTVVSDVINGTA</sequence>
<reference evidence="1 2" key="1">
    <citation type="submission" date="2024-09" db="EMBL/GenBank/DDBJ databases">
        <title>Paenibacillus zeirhizospherea sp. nov., isolated from surface of the maize (Zea mays) roots in a horticulture field, Hungary.</title>
        <authorList>
            <person name="Marton D."/>
            <person name="Farkas M."/>
            <person name="Bedics A."/>
            <person name="Toth E."/>
            <person name="Tancsics A."/>
            <person name="Boka K."/>
            <person name="Marati G."/>
            <person name="Kriszt B."/>
            <person name="Cserhati M."/>
        </authorList>
    </citation>
    <scope>NUCLEOTIDE SEQUENCE [LARGE SCALE GENOMIC DNA]</scope>
    <source>
        <strain evidence="1 2">JCM 18446</strain>
    </source>
</reference>